<proteinExistence type="predicted"/>
<dbReference type="PANTHER" id="PTHR38600">
    <property type="entry name" value="TRANSCRIPTIONAL REGULATORY PROTEIN"/>
    <property type="match status" value="1"/>
</dbReference>
<accession>A0A1F5UU15</accession>
<dbReference type="Proteomes" id="UP000179157">
    <property type="component" value="Unassembled WGS sequence"/>
</dbReference>
<evidence type="ECO:0008006" key="3">
    <source>
        <dbReference type="Google" id="ProtNLM"/>
    </source>
</evidence>
<name>A0A1F5UU15_FRAXR</name>
<comment type="caution">
    <text evidence="1">The sequence shown here is derived from an EMBL/GenBank/DDBJ whole genome shotgun (WGS) entry which is preliminary data.</text>
</comment>
<sequence length="231" mass="26730">MQDHTKKSMLGTRRRILQLLKVKGPLTADELSQELRMTSMGARGHLTALERDGLIEHHTQQRGMGRPSYVYSLTDQGDEIFPRTYPQLASSLLDALRALGGEEAIDRMFEKRTEWVEAQYRARMADKTLEERVKELARIRTEEGYMADWEVLDQDTFVLREHNCSICQIARQCAQACSFELELFRRVLEDAEVSREKHMIQGDLMCAYVMRRAKGARVPSKRRPPMAAKRN</sequence>
<dbReference type="InterPro" id="IPR036390">
    <property type="entry name" value="WH_DNA-bd_sf"/>
</dbReference>
<dbReference type="CDD" id="cd00090">
    <property type="entry name" value="HTH_ARSR"/>
    <property type="match status" value="1"/>
</dbReference>
<evidence type="ECO:0000313" key="2">
    <source>
        <dbReference type="Proteomes" id="UP000179157"/>
    </source>
</evidence>
<reference evidence="1 2" key="1">
    <citation type="journal article" date="2016" name="Nat. Commun.">
        <title>Thousands of microbial genomes shed light on interconnected biogeochemical processes in an aquifer system.</title>
        <authorList>
            <person name="Anantharaman K."/>
            <person name="Brown C.T."/>
            <person name="Hug L.A."/>
            <person name="Sharon I."/>
            <person name="Castelle C.J."/>
            <person name="Probst A.J."/>
            <person name="Thomas B.C."/>
            <person name="Singh A."/>
            <person name="Wilkins M.J."/>
            <person name="Karaoz U."/>
            <person name="Brodie E.L."/>
            <person name="Williams K.H."/>
            <person name="Hubbard S.S."/>
            <person name="Banfield J.F."/>
        </authorList>
    </citation>
    <scope>NUCLEOTIDE SEQUENCE [LARGE SCALE GENOMIC DNA]</scope>
    <source>
        <strain evidence="2">RBG_16_55_9</strain>
    </source>
</reference>
<dbReference type="PANTHER" id="PTHR38600:SF2">
    <property type="entry name" value="SLL0088 PROTEIN"/>
    <property type="match status" value="1"/>
</dbReference>
<organism evidence="1 2">
    <name type="scientific">Fraserbacteria sp. (strain RBG_16_55_9)</name>
    <dbReference type="NCBI Taxonomy" id="1817864"/>
    <lineage>
        <taxon>Bacteria</taxon>
        <taxon>Candidatus Fraseribacteriota</taxon>
    </lineage>
</organism>
<gene>
    <name evidence="1" type="ORF">A2Z21_06245</name>
</gene>
<dbReference type="Pfam" id="PF12840">
    <property type="entry name" value="HTH_20"/>
    <property type="match status" value="1"/>
</dbReference>
<dbReference type="Gene3D" id="1.10.10.10">
    <property type="entry name" value="Winged helix-like DNA-binding domain superfamily/Winged helix DNA-binding domain"/>
    <property type="match status" value="1"/>
</dbReference>
<dbReference type="AlphaFoldDB" id="A0A1F5UU15"/>
<dbReference type="STRING" id="1817864.A2Z21_06245"/>
<dbReference type="InterPro" id="IPR036388">
    <property type="entry name" value="WH-like_DNA-bd_sf"/>
</dbReference>
<protein>
    <recommendedName>
        <fullName evidence="3">Transcriptional regulator</fullName>
    </recommendedName>
</protein>
<dbReference type="EMBL" id="MFGX01000086">
    <property type="protein sequence ID" value="OGF54211.1"/>
    <property type="molecule type" value="Genomic_DNA"/>
</dbReference>
<evidence type="ECO:0000313" key="1">
    <source>
        <dbReference type="EMBL" id="OGF54211.1"/>
    </source>
</evidence>
<dbReference type="SUPFAM" id="SSF46785">
    <property type="entry name" value="Winged helix' DNA-binding domain"/>
    <property type="match status" value="1"/>
</dbReference>
<dbReference type="InterPro" id="IPR011991">
    <property type="entry name" value="ArsR-like_HTH"/>
</dbReference>